<keyword evidence="2" id="KW-1185">Reference proteome</keyword>
<organism evidence="1 2">
    <name type="scientific">Lophium mytilinum</name>
    <dbReference type="NCBI Taxonomy" id="390894"/>
    <lineage>
        <taxon>Eukaryota</taxon>
        <taxon>Fungi</taxon>
        <taxon>Dikarya</taxon>
        <taxon>Ascomycota</taxon>
        <taxon>Pezizomycotina</taxon>
        <taxon>Dothideomycetes</taxon>
        <taxon>Pleosporomycetidae</taxon>
        <taxon>Mytilinidiales</taxon>
        <taxon>Mytilinidiaceae</taxon>
        <taxon>Lophium</taxon>
    </lineage>
</organism>
<name>A0A6A6RBR9_9PEZI</name>
<dbReference type="Proteomes" id="UP000799750">
    <property type="component" value="Unassembled WGS sequence"/>
</dbReference>
<protein>
    <submittedName>
        <fullName evidence="1">Uncharacterized protein</fullName>
    </submittedName>
</protein>
<dbReference type="AlphaFoldDB" id="A0A6A6RBR9"/>
<evidence type="ECO:0000313" key="1">
    <source>
        <dbReference type="EMBL" id="KAF2502011.1"/>
    </source>
</evidence>
<dbReference type="OrthoDB" id="10360391at2759"/>
<sequence length="108" mass="11770">MRTNPQAAGGKKRKETGLRASMRRLWARAVELWNVAVDRVQNPGGIEEFSHSRSASAMGLRVERTTTTTVQRGNTLAPSTPVLKITVGGGRRSRVVRKGKGGEAEDWA</sequence>
<gene>
    <name evidence="1" type="ORF">BU16DRAFT_532436</name>
</gene>
<proteinExistence type="predicted"/>
<reference evidence="1" key="1">
    <citation type="journal article" date="2020" name="Stud. Mycol.">
        <title>101 Dothideomycetes genomes: a test case for predicting lifestyles and emergence of pathogens.</title>
        <authorList>
            <person name="Haridas S."/>
            <person name="Albert R."/>
            <person name="Binder M."/>
            <person name="Bloem J."/>
            <person name="Labutti K."/>
            <person name="Salamov A."/>
            <person name="Andreopoulos B."/>
            <person name="Baker S."/>
            <person name="Barry K."/>
            <person name="Bills G."/>
            <person name="Bluhm B."/>
            <person name="Cannon C."/>
            <person name="Castanera R."/>
            <person name="Culley D."/>
            <person name="Daum C."/>
            <person name="Ezra D."/>
            <person name="Gonzalez J."/>
            <person name="Henrissat B."/>
            <person name="Kuo A."/>
            <person name="Liang C."/>
            <person name="Lipzen A."/>
            <person name="Lutzoni F."/>
            <person name="Magnuson J."/>
            <person name="Mondo S."/>
            <person name="Nolan M."/>
            <person name="Ohm R."/>
            <person name="Pangilinan J."/>
            <person name="Park H.-J."/>
            <person name="Ramirez L."/>
            <person name="Alfaro M."/>
            <person name="Sun H."/>
            <person name="Tritt A."/>
            <person name="Yoshinaga Y."/>
            <person name="Zwiers L.-H."/>
            <person name="Turgeon B."/>
            <person name="Goodwin S."/>
            <person name="Spatafora J."/>
            <person name="Crous P."/>
            <person name="Grigoriev I."/>
        </authorList>
    </citation>
    <scope>NUCLEOTIDE SEQUENCE</scope>
    <source>
        <strain evidence="1">CBS 269.34</strain>
    </source>
</reference>
<evidence type="ECO:0000313" key="2">
    <source>
        <dbReference type="Proteomes" id="UP000799750"/>
    </source>
</evidence>
<dbReference type="EMBL" id="MU004181">
    <property type="protein sequence ID" value="KAF2502011.1"/>
    <property type="molecule type" value="Genomic_DNA"/>
</dbReference>
<accession>A0A6A6RBR9</accession>